<feature type="transmembrane region" description="Helical" evidence="7">
    <location>
        <begin position="210"/>
        <end position="230"/>
    </location>
</feature>
<feature type="domain" description="EamA" evidence="8">
    <location>
        <begin position="150"/>
        <end position="283"/>
    </location>
</feature>
<feature type="domain" description="EamA" evidence="8">
    <location>
        <begin position="17"/>
        <end position="141"/>
    </location>
</feature>
<dbReference type="EMBL" id="CP030118">
    <property type="protein sequence ID" value="QDL12128.1"/>
    <property type="molecule type" value="Genomic_DNA"/>
</dbReference>
<comment type="similarity">
    <text evidence="2">Belongs to the EamA transporter family.</text>
</comment>
<keyword evidence="6 7" id="KW-0472">Membrane</keyword>
<dbReference type="RefSeq" id="WP_171978127.1">
    <property type="nucleotide sequence ID" value="NZ_CAWOXK010000001.1"/>
</dbReference>
<organism evidence="9 10">
    <name type="scientific">Brasilonema sennae CENA114</name>
    <dbReference type="NCBI Taxonomy" id="415709"/>
    <lineage>
        <taxon>Bacteria</taxon>
        <taxon>Bacillati</taxon>
        <taxon>Cyanobacteriota</taxon>
        <taxon>Cyanophyceae</taxon>
        <taxon>Nostocales</taxon>
        <taxon>Scytonemataceae</taxon>
        <taxon>Brasilonema</taxon>
        <taxon>Bromeliae group (in: Brasilonema)</taxon>
    </lineage>
</organism>
<dbReference type="InterPro" id="IPR051258">
    <property type="entry name" value="Diverse_Substrate_Transporter"/>
</dbReference>
<dbReference type="PANTHER" id="PTHR42920:SF5">
    <property type="entry name" value="EAMA DOMAIN-CONTAINING PROTEIN"/>
    <property type="match status" value="1"/>
</dbReference>
<evidence type="ECO:0000256" key="1">
    <source>
        <dbReference type="ARBA" id="ARBA00004651"/>
    </source>
</evidence>
<dbReference type="SUPFAM" id="SSF103481">
    <property type="entry name" value="Multidrug resistance efflux transporter EmrE"/>
    <property type="match status" value="1"/>
</dbReference>
<dbReference type="PANTHER" id="PTHR42920">
    <property type="entry name" value="OS03G0707200 PROTEIN-RELATED"/>
    <property type="match status" value="1"/>
</dbReference>
<feature type="transmembrane region" description="Helical" evidence="7">
    <location>
        <begin position="102"/>
        <end position="120"/>
    </location>
</feature>
<evidence type="ECO:0000256" key="7">
    <source>
        <dbReference type="SAM" id="Phobius"/>
    </source>
</evidence>
<evidence type="ECO:0000256" key="6">
    <source>
        <dbReference type="ARBA" id="ARBA00023136"/>
    </source>
</evidence>
<dbReference type="GO" id="GO:0005886">
    <property type="term" value="C:plasma membrane"/>
    <property type="evidence" value="ECO:0007669"/>
    <property type="project" value="UniProtKB-SubCell"/>
</dbReference>
<comment type="subcellular location">
    <subcellularLocation>
        <location evidence="1">Cell membrane</location>
        <topology evidence="1">Multi-pass membrane protein</topology>
    </subcellularLocation>
</comment>
<feature type="transmembrane region" description="Helical" evidence="7">
    <location>
        <begin position="153"/>
        <end position="170"/>
    </location>
</feature>
<name>A0A856MN85_9CYAN</name>
<dbReference type="KEGG" id="bsen:DP114_06310"/>
<keyword evidence="4 7" id="KW-0812">Transmembrane</keyword>
<gene>
    <name evidence="9" type="ORF">DP114_06310</name>
</gene>
<dbReference type="InterPro" id="IPR000620">
    <property type="entry name" value="EamA_dom"/>
</dbReference>
<feature type="transmembrane region" description="Helical" evidence="7">
    <location>
        <begin position="12"/>
        <end position="31"/>
    </location>
</feature>
<evidence type="ECO:0000256" key="5">
    <source>
        <dbReference type="ARBA" id="ARBA00022989"/>
    </source>
</evidence>
<keyword evidence="3" id="KW-1003">Cell membrane</keyword>
<evidence type="ECO:0000256" key="4">
    <source>
        <dbReference type="ARBA" id="ARBA00022692"/>
    </source>
</evidence>
<dbReference type="InterPro" id="IPR037185">
    <property type="entry name" value="EmrE-like"/>
</dbReference>
<dbReference type="Proteomes" id="UP000503129">
    <property type="component" value="Chromosome"/>
</dbReference>
<sequence length="302" mass="32602">MKLDDCTQRTQNALHIRGIIAIAIVTLIWATTFPLTKDAVTSFSPAVLTASRFTVAAAIFTPHLRSLNVQILRDGIVLGLLLFACFAFQARGLETANANRGGFIFSLNVIIVPLLGALFGQPLLLKTLLAAGVALTGIGIMCWENGSLGMGDLLLFGDTFMYGVYMLVLQQTAQRHLTLSLTAIQLWIVAVLSTIWAVPDLSVGQFETLSNNYGIVLYLGLVGTAGTTWLETIGQQWISASEAALLCILDPVLTSVFSFWLLGEKFGVRGLIGTPLVLTALILSQSKSQYIDRKLIFGGEHV</sequence>
<reference evidence="9 10" key="1">
    <citation type="submission" date="2018-06" db="EMBL/GenBank/DDBJ databases">
        <title>Comparative genomics of Brasilonema spp. strains.</title>
        <authorList>
            <person name="Alvarenga D.O."/>
            <person name="Fiore M.F."/>
            <person name="Varani A.M."/>
        </authorList>
    </citation>
    <scope>NUCLEOTIDE SEQUENCE [LARGE SCALE GENOMIC DNA]</scope>
    <source>
        <strain evidence="9 10">CENA114</strain>
    </source>
</reference>
<feature type="transmembrane region" description="Helical" evidence="7">
    <location>
        <begin position="266"/>
        <end position="284"/>
    </location>
</feature>
<evidence type="ECO:0000256" key="3">
    <source>
        <dbReference type="ARBA" id="ARBA00022475"/>
    </source>
</evidence>
<evidence type="ECO:0000313" key="9">
    <source>
        <dbReference type="EMBL" id="QDL12128.1"/>
    </source>
</evidence>
<evidence type="ECO:0000259" key="8">
    <source>
        <dbReference type="Pfam" id="PF00892"/>
    </source>
</evidence>
<protein>
    <submittedName>
        <fullName evidence="9">EamA family transporter</fullName>
    </submittedName>
</protein>
<dbReference type="AlphaFoldDB" id="A0A856MN85"/>
<feature type="transmembrane region" description="Helical" evidence="7">
    <location>
        <begin position="177"/>
        <end position="198"/>
    </location>
</feature>
<evidence type="ECO:0000256" key="2">
    <source>
        <dbReference type="ARBA" id="ARBA00007362"/>
    </source>
</evidence>
<feature type="transmembrane region" description="Helical" evidence="7">
    <location>
        <begin position="242"/>
        <end position="260"/>
    </location>
</feature>
<proteinExistence type="inferred from homology"/>
<keyword evidence="10" id="KW-1185">Reference proteome</keyword>
<dbReference type="Pfam" id="PF00892">
    <property type="entry name" value="EamA"/>
    <property type="match status" value="2"/>
</dbReference>
<feature type="transmembrane region" description="Helical" evidence="7">
    <location>
        <begin position="71"/>
        <end position="90"/>
    </location>
</feature>
<keyword evidence="5 7" id="KW-1133">Transmembrane helix</keyword>
<evidence type="ECO:0000313" key="10">
    <source>
        <dbReference type="Proteomes" id="UP000503129"/>
    </source>
</evidence>
<accession>A0A856MN85</accession>